<evidence type="ECO:0000313" key="4">
    <source>
        <dbReference type="EMBL" id="MSB48285.1"/>
    </source>
</evidence>
<evidence type="ECO:0000313" key="6">
    <source>
        <dbReference type="Proteomes" id="UP000429811"/>
    </source>
</evidence>
<evidence type="ECO:0000313" key="3">
    <source>
        <dbReference type="EMBL" id="MDB7933774.1"/>
    </source>
</evidence>
<dbReference type="Proteomes" id="UP000095746">
    <property type="component" value="Unassembled WGS sequence"/>
</dbReference>
<dbReference type="AlphaFoldDB" id="A0A174BRL8"/>
<reference evidence="2" key="3">
    <citation type="submission" date="2023-01" db="EMBL/GenBank/DDBJ databases">
        <title>Human gut microbiome strain richness.</title>
        <authorList>
            <person name="Chen-Liaw A."/>
        </authorList>
    </citation>
    <scope>NUCLEOTIDE SEQUENCE</scope>
    <source>
        <strain evidence="3">1001287st1_F4_1001285I_161205</strain>
        <strain evidence="2">2225st1_A6_2225SCRN_200828</strain>
    </source>
</reference>
<dbReference type="Proteomes" id="UP001211173">
    <property type="component" value="Unassembled WGS sequence"/>
</dbReference>
<dbReference type="RefSeq" id="WP_131971683.1">
    <property type="nucleotide sequence ID" value="NZ_BAABXT010000001.1"/>
</dbReference>
<dbReference type="EMBL" id="CYZT01000037">
    <property type="protein sequence ID" value="CUO03702.1"/>
    <property type="molecule type" value="Genomic_DNA"/>
</dbReference>
<organism evidence="1 5">
    <name type="scientific">Flavonifractor plautii</name>
    <name type="common">Fusobacterium plautii</name>
    <dbReference type="NCBI Taxonomy" id="292800"/>
    <lineage>
        <taxon>Bacteria</taxon>
        <taxon>Bacillati</taxon>
        <taxon>Bacillota</taxon>
        <taxon>Clostridia</taxon>
        <taxon>Eubacteriales</taxon>
        <taxon>Oscillospiraceae</taxon>
        <taxon>Flavonifractor</taxon>
    </lineage>
</organism>
<evidence type="ECO:0000313" key="5">
    <source>
        <dbReference type="Proteomes" id="UP000095746"/>
    </source>
</evidence>
<evidence type="ECO:0000313" key="2">
    <source>
        <dbReference type="EMBL" id="MDB7908325.1"/>
    </source>
</evidence>
<sequence length="158" mass="16596">MKPKLLAVSATDTVPAILCVAATGSDPAQGSDTSVAAAMLSSKLFFDGAGTHRPLPERKAGHISVLSGGSSADGAGVAGTVDYRNGQAWKKFRLSGGIASFARQWSTGIQLRRRPKRCRAAQCEGRQGAMVCLRPKRRGLLHPLSVQGVHAYGRPMAL</sequence>
<name>A0A174BRL8_FLAPL</name>
<dbReference type="EMBL" id="JAQLWO010000030">
    <property type="protein sequence ID" value="MDB7908325.1"/>
    <property type="molecule type" value="Genomic_DNA"/>
</dbReference>
<gene>
    <name evidence="1" type="ORF">ERS852411_00863</name>
    <name evidence="4" type="ORF">GKE90_06165</name>
    <name evidence="2" type="ORF">PND83_20270</name>
    <name evidence="3" type="ORF">PNE06_11900</name>
</gene>
<dbReference type="Proteomes" id="UP000429811">
    <property type="component" value="Unassembled WGS sequence"/>
</dbReference>
<dbReference type="EMBL" id="WKPO01000006">
    <property type="protein sequence ID" value="MSB48285.1"/>
    <property type="molecule type" value="Genomic_DNA"/>
</dbReference>
<accession>A0A174BRL8</accession>
<dbReference type="EMBL" id="JAQLWV010000016">
    <property type="protein sequence ID" value="MDB7933774.1"/>
    <property type="molecule type" value="Genomic_DNA"/>
</dbReference>
<protein>
    <submittedName>
        <fullName evidence="1">Uncharacterized protein</fullName>
    </submittedName>
</protein>
<evidence type="ECO:0000313" key="1">
    <source>
        <dbReference type="EMBL" id="CUO03702.1"/>
    </source>
</evidence>
<proteinExistence type="predicted"/>
<reference evidence="4 6" key="2">
    <citation type="journal article" date="2019" name="Nat. Med.">
        <title>A library of human gut bacterial isolates paired with longitudinal multiomics data enables mechanistic microbiome research.</title>
        <authorList>
            <person name="Poyet M."/>
            <person name="Groussin M."/>
            <person name="Gibbons S.M."/>
            <person name="Avila-Pacheco J."/>
            <person name="Jiang X."/>
            <person name="Kearney S.M."/>
            <person name="Perrotta A.R."/>
            <person name="Berdy B."/>
            <person name="Zhao S."/>
            <person name="Lieberman T.D."/>
            <person name="Swanson P.K."/>
            <person name="Smith M."/>
            <person name="Roesemann S."/>
            <person name="Alexander J.E."/>
            <person name="Rich S.A."/>
            <person name="Livny J."/>
            <person name="Vlamakis H."/>
            <person name="Clish C."/>
            <person name="Bullock K."/>
            <person name="Deik A."/>
            <person name="Scott J."/>
            <person name="Pierce K.A."/>
            <person name="Xavier R.J."/>
            <person name="Alm E.J."/>
        </authorList>
    </citation>
    <scope>NUCLEOTIDE SEQUENCE [LARGE SCALE GENOMIC DNA]</scope>
    <source>
        <strain evidence="4 6">BIOML-A5</strain>
    </source>
</reference>
<reference evidence="1 5" key="1">
    <citation type="submission" date="2015-09" db="EMBL/GenBank/DDBJ databases">
        <authorList>
            <consortium name="Pathogen Informatics"/>
        </authorList>
    </citation>
    <scope>NUCLEOTIDE SEQUENCE [LARGE SCALE GENOMIC DNA]</scope>
    <source>
        <strain evidence="1 5">2789STDY5608854</strain>
    </source>
</reference>
<dbReference type="Proteomes" id="UP001211006">
    <property type="component" value="Unassembled WGS sequence"/>
</dbReference>